<keyword evidence="1" id="KW-0472">Membrane</keyword>
<keyword evidence="1" id="KW-0812">Transmembrane</keyword>
<gene>
    <name evidence="2" type="ORF">GS8_1367</name>
</gene>
<organism evidence="2 3">
    <name type="scientific">Geobacillus stearothermophilus</name>
    <name type="common">Bacillus stearothermophilus</name>
    <dbReference type="NCBI Taxonomy" id="1422"/>
    <lineage>
        <taxon>Bacteria</taxon>
        <taxon>Bacillati</taxon>
        <taxon>Bacillota</taxon>
        <taxon>Bacilli</taxon>
        <taxon>Bacillales</taxon>
        <taxon>Anoxybacillaceae</taxon>
        <taxon>Geobacillus</taxon>
    </lineage>
</organism>
<proteinExistence type="predicted"/>
<accession>A0ABQ7HGH7</accession>
<dbReference type="RefSeq" id="WP_328215029.1">
    <property type="nucleotide sequence ID" value="NZ_JARTLJ010000048.1"/>
</dbReference>
<keyword evidence="1" id="KW-1133">Transmembrane helix</keyword>
<protein>
    <submittedName>
        <fullName evidence="2">Uncharacterized protein</fullName>
    </submittedName>
</protein>
<comment type="caution">
    <text evidence="2">The sequence shown here is derived from an EMBL/GenBank/DDBJ whole genome shotgun (WGS) entry which is preliminary data.</text>
</comment>
<evidence type="ECO:0000313" key="3">
    <source>
        <dbReference type="Proteomes" id="UP000773850"/>
    </source>
</evidence>
<name>A0ABQ7HGH7_GEOSE</name>
<sequence>MLTALEVVFERYTDLIEYHGWKWEYSLVTMFLLTLAVRLLAGRMLRRNE</sequence>
<keyword evidence="3" id="KW-1185">Reference proteome</keyword>
<feature type="transmembrane region" description="Helical" evidence="1">
    <location>
        <begin position="23"/>
        <end position="41"/>
    </location>
</feature>
<evidence type="ECO:0000313" key="2">
    <source>
        <dbReference type="EMBL" id="KAF6511322.1"/>
    </source>
</evidence>
<dbReference type="Proteomes" id="UP000773850">
    <property type="component" value="Unassembled WGS sequence"/>
</dbReference>
<evidence type="ECO:0000256" key="1">
    <source>
        <dbReference type="SAM" id="Phobius"/>
    </source>
</evidence>
<reference evidence="2 3" key="1">
    <citation type="submission" date="2016-03" db="EMBL/GenBank/DDBJ databases">
        <title>Spore heat resistance.</title>
        <authorList>
            <person name="Boekhorst J."/>
            <person name="Berendsen E.M."/>
            <person name="Wells-Bennik M.H."/>
            <person name="Kuipers O.P."/>
        </authorList>
    </citation>
    <scope>NUCLEOTIDE SEQUENCE [LARGE SCALE GENOMIC DNA]</scope>
    <source>
        <strain evidence="2 3">GS8</strain>
    </source>
</reference>
<dbReference type="EMBL" id="LUCS01000019">
    <property type="protein sequence ID" value="KAF6511322.1"/>
    <property type="molecule type" value="Genomic_DNA"/>
</dbReference>